<feature type="transmembrane region" description="Helical" evidence="6">
    <location>
        <begin position="535"/>
        <end position="555"/>
    </location>
</feature>
<dbReference type="InterPro" id="IPR036259">
    <property type="entry name" value="MFS_trans_sf"/>
</dbReference>
<feature type="transmembrane region" description="Helical" evidence="6">
    <location>
        <begin position="502"/>
        <end position="523"/>
    </location>
</feature>
<feature type="transmembrane region" description="Helical" evidence="6">
    <location>
        <begin position="238"/>
        <end position="255"/>
    </location>
</feature>
<keyword evidence="4 6" id="KW-0472">Membrane</keyword>
<dbReference type="AlphaFoldDB" id="A0AAV2SJA1"/>
<dbReference type="Proteomes" id="UP001497623">
    <property type="component" value="Unassembled WGS sequence"/>
</dbReference>
<sequence>MDKGEGSSLKLSSGNQNSTLVQSSSPPVNSFQRRKPPATSPRKRKLLRSEQLKKETLRRCSTLSIASTVTPDENIDDILTTIGIGRWQILFIISTCLTKASFPPLFLGSVFTNMPMNFKCSNSMSNDSYQNKFNNLCTTNNRSLVNHSNFSCDYPEFDTSVFSSTFNSEFRLVCEHYWLSSWFQYSFTIGLCIGSTLIGLSDKNGRMVMVRLGAVGCLTGSLLVGLAPNIGLVLVGRFIQGVFIPITNVSGYALALETTPPRHRTKIGYLIWVPCSLSLILLGTTGYFIRNWRQLQLITYTPIYLNAIIVFFLDKSPRWLVQQGQINMAVSILERAGKLNGVDIPQTILVPLLNDAFQNVMNQWEIKGRDGLLISAIKSAKFSAMQVIWIVPPLICFFDAIIYFGVPLNANNFTENPFLYMIMTGAAAIPPTVLSDFFIRKIGIIYTLVITFATTGVCMVSSLGVPSELWWLKWVLVGASMMSICMANNTCDYMIFALFPTVFRSLGFSIMFLLFYIGSQFAYFLIGPVQSSKWWSFNVICGLCCFVCICLALILPEVQFEPLCETVEEVKQREIRIKEKISQVSKCCNCKSIILKGDSKGKTINQCSKYPKCYVNRGFDQ</sequence>
<dbReference type="Pfam" id="PF00083">
    <property type="entry name" value="Sugar_tr"/>
    <property type="match status" value="1"/>
</dbReference>
<comment type="subcellular location">
    <subcellularLocation>
        <location evidence="1">Membrane</location>
        <topology evidence="1">Multi-pass membrane protein</topology>
    </subcellularLocation>
</comment>
<evidence type="ECO:0000313" key="8">
    <source>
        <dbReference type="Proteomes" id="UP001497623"/>
    </source>
</evidence>
<evidence type="ECO:0000256" key="3">
    <source>
        <dbReference type="ARBA" id="ARBA00022989"/>
    </source>
</evidence>
<protein>
    <recommendedName>
        <fullName evidence="9">Major facilitator superfamily (MFS) profile domain-containing protein</fullName>
    </recommendedName>
</protein>
<dbReference type="GO" id="GO:0016020">
    <property type="term" value="C:membrane"/>
    <property type="evidence" value="ECO:0007669"/>
    <property type="project" value="UniProtKB-SubCell"/>
</dbReference>
<organism evidence="7 8">
    <name type="scientific">Meganyctiphanes norvegica</name>
    <name type="common">Northern krill</name>
    <name type="synonym">Thysanopoda norvegica</name>
    <dbReference type="NCBI Taxonomy" id="48144"/>
    <lineage>
        <taxon>Eukaryota</taxon>
        <taxon>Metazoa</taxon>
        <taxon>Ecdysozoa</taxon>
        <taxon>Arthropoda</taxon>
        <taxon>Crustacea</taxon>
        <taxon>Multicrustacea</taxon>
        <taxon>Malacostraca</taxon>
        <taxon>Eumalacostraca</taxon>
        <taxon>Eucarida</taxon>
        <taxon>Euphausiacea</taxon>
        <taxon>Euphausiidae</taxon>
        <taxon>Meganyctiphanes</taxon>
    </lineage>
</organism>
<evidence type="ECO:0000256" key="5">
    <source>
        <dbReference type="SAM" id="MobiDB-lite"/>
    </source>
</evidence>
<dbReference type="Gene3D" id="1.20.1250.20">
    <property type="entry name" value="MFS general substrate transporter like domains"/>
    <property type="match status" value="1"/>
</dbReference>
<evidence type="ECO:0000256" key="2">
    <source>
        <dbReference type="ARBA" id="ARBA00022692"/>
    </source>
</evidence>
<feature type="transmembrane region" description="Helical" evidence="6">
    <location>
        <begin position="295"/>
        <end position="313"/>
    </location>
</feature>
<dbReference type="InterPro" id="IPR005828">
    <property type="entry name" value="MFS_sugar_transport-like"/>
</dbReference>
<dbReference type="SUPFAM" id="SSF103473">
    <property type="entry name" value="MFS general substrate transporter"/>
    <property type="match status" value="1"/>
</dbReference>
<evidence type="ECO:0000256" key="6">
    <source>
        <dbReference type="SAM" id="Phobius"/>
    </source>
</evidence>
<evidence type="ECO:0000313" key="7">
    <source>
        <dbReference type="EMBL" id="CAL4193109.1"/>
    </source>
</evidence>
<evidence type="ECO:0008006" key="9">
    <source>
        <dbReference type="Google" id="ProtNLM"/>
    </source>
</evidence>
<comment type="caution">
    <text evidence="7">The sequence shown here is derived from an EMBL/GenBank/DDBJ whole genome shotgun (WGS) entry which is preliminary data.</text>
</comment>
<feature type="transmembrane region" description="Helical" evidence="6">
    <location>
        <begin position="418"/>
        <end position="438"/>
    </location>
</feature>
<evidence type="ECO:0000256" key="4">
    <source>
        <dbReference type="ARBA" id="ARBA00023136"/>
    </source>
</evidence>
<feature type="transmembrane region" description="Helical" evidence="6">
    <location>
        <begin position="212"/>
        <end position="232"/>
    </location>
</feature>
<dbReference type="GO" id="GO:0022857">
    <property type="term" value="F:transmembrane transporter activity"/>
    <property type="evidence" value="ECO:0007669"/>
    <property type="project" value="InterPro"/>
</dbReference>
<gene>
    <name evidence="7" type="ORF">MNOR_LOCUS36794</name>
</gene>
<dbReference type="EMBL" id="CAXKWB010069318">
    <property type="protein sequence ID" value="CAL4193109.1"/>
    <property type="molecule type" value="Genomic_DNA"/>
</dbReference>
<feature type="compositionally biased region" description="Polar residues" evidence="5">
    <location>
        <begin position="15"/>
        <end position="31"/>
    </location>
</feature>
<feature type="transmembrane region" description="Helical" evidence="6">
    <location>
        <begin position="445"/>
        <end position="465"/>
    </location>
</feature>
<dbReference type="PANTHER" id="PTHR24064">
    <property type="entry name" value="SOLUTE CARRIER FAMILY 22 MEMBER"/>
    <property type="match status" value="1"/>
</dbReference>
<feature type="compositionally biased region" description="Basic residues" evidence="5">
    <location>
        <begin position="32"/>
        <end position="45"/>
    </location>
</feature>
<keyword evidence="3 6" id="KW-1133">Transmembrane helix</keyword>
<name>A0AAV2SJA1_MEGNR</name>
<keyword evidence="2 6" id="KW-0812">Transmembrane</keyword>
<feature type="region of interest" description="Disordered" evidence="5">
    <location>
        <begin position="1"/>
        <end position="45"/>
    </location>
</feature>
<feature type="transmembrane region" description="Helical" evidence="6">
    <location>
        <begin position="182"/>
        <end position="200"/>
    </location>
</feature>
<keyword evidence="8" id="KW-1185">Reference proteome</keyword>
<proteinExistence type="predicted"/>
<feature type="transmembrane region" description="Helical" evidence="6">
    <location>
        <begin position="387"/>
        <end position="406"/>
    </location>
</feature>
<evidence type="ECO:0000256" key="1">
    <source>
        <dbReference type="ARBA" id="ARBA00004141"/>
    </source>
</evidence>
<feature type="compositionally biased region" description="Low complexity" evidence="5">
    <location>
        <begin position="1"/>
        <end position="14"/>
    </location>
</feature>
<reference evidence="7 8" key="1">
    <citation type="submission" date="2024-05" db="EMBL/GenBank/DDBJ databases">
        <authorList>
            <person name="Wallberg A."/>
        </authorList>
    </citation>
    <scope>NUCLEOTIDE SEQUENCE [LARGE SCALE GENOMIC DNA]</scope>
</reference>
<feature type="transmembrane region" description="Helical" evidence="6">
    <location>
        <begin position="267"/>
        <end position="289"/>
    </location>
</feature>
<accession>A0AAV2SJA1</accession>